<gene>
    <name evidence="3" type="ORF">POCTA_138.1.T0800084</name>
</gene>
<dbReference type="PANTHER" id="PTHR10217:SF435">
    <property type="entry name" value="POTASSIUM VOLTAGE-GATED CHANNEL PROTEIN EAG"/>
    <property type="match status" value="1"/>
</dbReference>
<dbReference type="AlphaFoldDB" id="A0A8S1W3U9"/>
<feature type="transmembrane region" description="Helical" evidence="1">
    <location>
        <begin position="261"/>
        <end position="279"/>
    </location>
</feature>
<keyword evidence="4" id="KW-1185">Reference proteome</keyword>
<dbReference type="GO" id="GO:0005886">
    <property type="term" value="C:plasma membrane"/>
    <property type="evidence" value="ECO:0007669"/>
    <property type="project" value="TreeGrafter"/>
</dbReference>
<keyword evidence="1" id="KW-1133">Transmembrane helix</keyword>
<dbReference type="GO" id="GO:0042391">
    <property type="term" value="P:regulation of membrane potential"/>
    <property type="evidence" value="ECO:0007669"/>
    <property type="project" value="TreeGrafter"/>
</dbReference>
<feature type="domain" description="Cyclic nucleotide-binding" evidence="2">
    <location>
        <begin position="537"/>
        <end position="575"/>
    </location>
</feature>
<evidence type="ECO:0000313" key="4">
    <source>
        <dbReference type="Proteomes" id="UP000683925"/>
    </source>
</evidence>
<evidence type="ECO:0000256" key="1">
    <source>
        <dbReference type="SAM" id="Phobius"/>
    </source>
</evidence>
<feature type="transmembrane region" description="Helical" evidence="1">
    <location>
        <begin position="405"/>
        <end position="432"/>
    </location>
</feature>
<dbReference type="GO" id="GO:0005249">
    <property type="term" value="F:voltage-gated potassium channel activity"/>
    <property type="evidence" value="ECO:0007669"/>
    <property type="project" value="TreeGrafter"/>
</dbReference>
<feature type="transmembrane region" description="Helical" evidence="1">
    <location>
        <begin position="183"/>
        <end position="206"/>
    </location>
</feature>
<dbReference type="OrthoDB" id="296522at2759"/>
<feature type="transmembrane region" description="Helical" evidence="1">
    <location>
        <begin position="330"/>
        <end position="355"/>
    </location>
</feature>
<reference evidence="3" key="1">
    <citation type="submission" date="2021-01" db="EMBL/GenBank/DDBJ databases">
        <authorList>
            <consortium name="Genoscope - CEA"/>
            <person name="William W."/>
        </authorList>
    </citation>
    <scope>NUCLEOTIDE SEQUENCE</scope>
</reference>
<dbReference type="PANTHER" id="PTHR10217">
    <property type="entry name" value="VOLTAGE AND LIGAND GATED POTASSIUM CHANNEL"/>
    <property type="match status" value="1"/>
</dbReference>
<comment type="caution">
    <text evidence="3">The sequence shown here is derived from an EMBL/GenBank/DDBJ whole genome shotgun (WGS) entry which is preliminary data.</text>
</comment>
<keyword evidence="1" id="KW-0812">Transmembrane</keyword>
<dbReference type="Pfam" id="PF07885">
    <property type="entry name" value="Ion_trans_2"/>
    <property type="match status" value="1"/>
</dbReference>
<dbReference type="OMA" id="CITIVYD"/>
<dbReference type="PROSITE" id="PS50042">
    <property type="entry name" value="CNMP_BINDING_3"/>
    <property type="match status" value="1"/>
</dbReference>
<keyword evidence="1" id="KW-0472">Membrane</keyword>
<dbReference type="InterPro" id="IPR000595">
    <property type="entry name" value="cNMP-bd_dom"/>
</dbReference>
<dbReference type="EMBL" id="CAJJDP010000079">
    <property type="protein sequence ID" value="CAD8182972.1"/>
    <property type="molecule type" value="Genomic_DNA"/>
</dbReference>
<organism evidence="3 4">
    <name type="scientific">Paramecium octaurelia</name>
    <dbReference type="NCBI Taxonomy" id="43137"/>
    <lineage>
        <taxon>Eukaryota</taxon>
        <taxon>Sar</taxon>
        <taxon>Alveolata</taxon>
        <taxon>Ciliophora</taxon>
        <taxon>Intramacronucleata</taxon>
        <taxon>Oligohymenophorea</taxon>
        <taxon>Peniculida</taxon>
        <taxon>Parameciidae</taxon>
        <taxon>Paramecium</taxon>
    </lineage>
</organism>
<sequence>MNNKCELIIQENGLEIERSLDHSIIRSPQAEQLISSSNKQTLLKFDSSFAQESFQKRKDSLSSQNLTDKNQMITTIARQKQFSKLLIYCHSMKFANRLISLIKPCSKFSIEQFNMINDKASFFNNNLQTKKQTTKHFVQQNLRAIDFQFRWRLQLRKFKKRLFEYFHYQYQQIPLIEPESQKLFIWDILLNVIRIYLIISIPIIMVFQNQQLEFKNRIMILFSSVLLLMDLFLRCITIVYDKGYPVDNRYLLIKRQIKLSNLFEVCSIVIGIYLSIIFSDPAFNSSILDQNGWIKLLLILFLIQIKNVVKFMNNIQYYYKPNKEMSSVIDLIKLVGLILLIQHLCSCVWLIIGINQISQHHQTWIYKVYLENWDVQYLEAFYFMSVTMFTVGYGDINPQNSLEKVFCICYMFLSTLQLSYSVNTIGAILTLLKEKNEIFRQKMTCMNEFLKDKNISQQLQYKIREFCTFYWEQDIIQKKNEQQLLIKELPDELQYQLKLEQARQLVNKCSFFKQHFAKSTIQYIIQRVQFTSFQPGTIIQITPSNNGVFVIERGNIEVLQNKTKISDLKDFDQFGFQEYINNQYNLDITYQTTTYTSVLCIPYQILTNAIKKSKSDFEKIQIKKQITKFHYCYICKSTKHSFESCKLVHYVADKEKSIKTYLLVDNQPRFKVKRSNRLQKFRIMTELESLETSCKLIQQEFEKEIEQYFPELTYEALIKPLNSSQKIFESPKDNEVYRPQKQNYLLETIKTSQGRTYDKFCNNLSLTFRNNQDISPFIKEPDILKDLQLKMINIQKYPQKQQIELFILYKTLENQSQADLEIVNFEIVKKFRKFDRFWNISNVIEQLNCKYEHSRLYLDIIKRLSKYLLFPLDFINLFKRDLLKQRAESYQNRKIKDSDDEKSDNKIISPFRKFERRKALIYPKSLTFK</sequence>
<feature type="transmembrane region" description="Helical" evidence="1">
    <location>
        <begin position="375"/>
        <end position="393"/>
    </location>
</feature>
<dbReference type="InterPro" id="IPR013099">
    <property type="entry name" value="K_chnl_dom"/>
</dbReference>
<protein>
    <recommendedName>
        <fullName evidence="2">Cyclic nucleotide-binding domain-containing protein</fullName>
    </recommendedName>
</protein>
<name>A0A8S1W3U9_PAROT</name>
<proteinExistence type="predicted"/>
<evidence type="ECO:0000259" key="2">
    <source>
        <dbReference type="PROSITE" id="PS50042"/>
    </source>
</evidence>
<evidence type="ECO:0000313" key="3">
    <source>
        <dbReference type="EMBL" id="CAD8182972.1"/>
    </source>
</evidence>
<dbReference type="Proteomes" id="UP000683925">
    <property type="component" value="Unassembled WGS sequence"/>
</dbReference>
<feature type="transmembrane region" description="Helical" evidence="1">
    <location>
        <begin position="291"/>
        <end position="309"/>
    </location>
</feature>
<accession>A0A8S1W3U9</accession>
<dbReference type="InterPro" id="IPR050818">
    <property type="entry name" value="KCNH_animal-type"/>
</dbReference>
<feature type="transmembrane region" description="Helical" evidence="1">
    <location>
        <begin position="218"/>
        <end position="240"/>
    </location>
</feature>